<dbReference type="SUPFAM" id="SSF53335">
    <property type="entry name" value="S-adenosyl-L-methionine-dependent methyltransferases"/>
    <property type="match status" value="1"/>
</dbReference>
<dbReference type="InterPro" id="IPR029063">
    <property type="entry name" value="SAM-dependent_MTases_sf"/>
</dbReference>
<keyword evidence="2" id="KW-1185">Reference proteome</keyword>
<gene>
    <name evidence="1" type="ORF">QUF54_10170</name>
</gene>
<comment type="caution">
    <text evidence="1">The sequence shown here is derived from an EMBL/GenBank/DDBJ whole genome shotgun (WGS) entry which is preliminary data.</text>
</comment>
<dbReference type="Proteomes" id="UP001171945">
    <property type="component" value="Unassembled WGS sequence"/>
</dbReference>
<evidence type="ECO:0000313" key="1">
    <source>
        <dbReference type="EMBL" id="MDM8563706.1"/>
    </source>
</evidence>
<accession>A0ABT7VVV9</accession>
<feature type="non-terminal residue" evidence="1">
    <location>
        <position position="1"/>
    </location>
</feature>
<keyword evidence="1" id="KW-0808">Transferase</keyword>
<organism evidence="1 2">
    <name type="scientific">Candidatus Marithioploca araucensis</name>
    <dbReference type="NCBI Taxonomy" id="70273"/>
    <lineage>
        <taxon>Bacteria</taxon>
        <taxon>Pseudomonadati</taxon>
        <taxon>Pseudomonadota</taxon>
        <taxon>Gammaproteobacteria</taxon>
        <taxon>Thiotrichales</taxon>
        <taxon>Thiotrichaceae</taxon>
        <taxon>Candidatus Marithioploca</taxon>
    </lineage>
</organism>
<protein>
    <submittedName>
        <fullName evidence="1">Class I SAM-dependent methyltransferase</fullName>
        <ecNumber evidence="1">2.1.1.-</ecNumber>
    </submittedName>
</protein>
<dbReference type="GO" id="GO:0032259">
    <property type="term" value="P:methylation"/>
    <property type="evidence" value="ECO:0007669"/>
    <property type="project" value="UniProtKB-KW"/>
</dbReference>
<dbReference type="CDD" id="cd02440">
    <property type="entry name" value="AdoMet_MTases"/>
    <property type="match status" value="1"/>
</dbReference>
<dbReference type="InterPro" id="IPR027555">
    <property type="entry name" value="Mo5U34_MeTrfas-like"/>
</dbReference>
<keyword evidence="1" id="KW-0489">Methyltransferase</keyword>
<sequence>NAFYIFKGEWSSLPPLIPMLKGGGKNPLFHDERIVWAEKLLGGFKDCHVLELGPLEGGHTYMLENMGASSILAIEANSRAYLKCLITKEILNLQRSRFLLGDFVSYLKETQDMYDVCIASGVLYHMQNPAELIHLIAQKTEKVMFWTHYYDPETNNPDVNVRFSKVVTQEYQGFNHTLYKHPYQDLAAHSTTGFCGGTTHFSMWMSRQDILSCLKYFGFERLEVHFEKPDHPNGPCFCVVGFKS</sequence>
<name>A0ABT7VVV9_9GAMM</name>
<dbReference type="GO" id="GO:0008168">
    <property type="term" value="F:methyltransferase activity"/>
    <property type="evidence" value="ECO:0007669"/>
    <property type="project" value="UniProtKB-KW"/>
</dbReference>
<evidence type="ECO:0000313" key="2">
    <source>
        <dbReference type="Proteomes" id="UP001171945"/>
    </source>
</evidence>
<dbReference type="EC" id="2.1.1.-" evidence="1"/>
<dbReference type="Pfam" id="PF08003">
    <property type="entry name" value="Methyltransf_9"/>
    <property type="match status" value="1"/>
</dbReference>
<proteinExistence type="predicted"/>
<dbReference type="Gene3D" id="3.40.50.150">
    <property type="entry name" value="Vaccinia Virus protein VP39"/>
    <property type="match status" value="1"/>
</dbReference>
<reference evidence="1" key="1">
    <citation type="submission" date="2023-06" db="EMBL/GenBank/DDBJ databases">
        <title>Uncultivated large filamentous bacteria from sulfidic sediments reveal new species and different genomic features in energy metabolism and defense.</title>
        <authorList>
            <person name="Fonseca A."/>
        </authorList>
    </citation>
    <scope>NUCLEOTIDE SEQUENCE</scope>
    <source>
        <strain evidence="1">HSG4</strain>
    </source>
</reference>
<dbReference type="EMBL" id="JAUCGM010000820">
    <property type="protein sequence ID" value="MDM8563706.1"/>
    <property type="molecule type" value="Genomic_DNA"/>
</dbReference>